<evidence type="ECO:0000256" key="6">
    <source>
        <dbReference type="ARBA" id="ARBA00022741"/>
    </source>
</evidence>
<dbReference type="GO" id="GO:0000155">
    <property type="term" value="F:phosphorelay sensor kinase activity"/>
    <property type="evidence" value="ECO:0007669"/>
    <property type="project" value="InterPro"/>
</dbReference>
<dbReference type="Pfam" id="PF06580">
    <property type="entry name" value="His_kinase"/>
    <property type="match status" value="1"/>
</dbReference>
<evidence type="ECO:0000256" key="2">
    <source>
        <dbReference type="ARBA" id="ARBA00022475"/>
    </source>
</evidence>
<evidence type="ECO:0000256" key="7">
    <source>
        <dbReference type="ARBA" id="ARBA00022777"/>
    </source>
</evidence>
<reference evidence="14 15" key="1">
    <citation type="submission" date="2020-02" db="EMBL/GenBank/DDBJ databases">
        <authorList>
            <person name="Kociolek L.K."/>
            <person name="Ozer E.A."/>
        </authorList>
    </citation>
    <scope>NUCLEOTIDE SEQUENCE [LARGE SCALE GENOMIC DNA]</scope>
    <source>
        <strain evidence="14 15">ATCC 14501</strain>
    </source>
</reference>
<evidence type="ECO:0000256" key="11">
    <source>
        <dbReference type="ARBA" id="ARBA00023136"/>
    </source>
</evidence>
<comment type="subcellular location">
    <subcellularLocation>
        <location evidence="1">Cell membrane</location>
        <topology evidence="1">Multi-pass membrane protein</topology>
    </subcellularLocation>
</comment>
<keyword evidence="5 12" id="KW-0812">Transmembrane</keyword>
<protein>
    <submittedName>
        <fullName evidence="14">Sensor histidine kinase</fullName>
    </submittedName>
</protein>
<dbReference type="EMBL" id="CP048838">
    <property type="protein sequence ID" value="QJA04828.1"/>
    <property type="molecule type" value="Genomic_DNA"/>
</dbReference>
<evidence type="ECO:0000256" key="10">
    <source>
        <dbReference type="ARBA" id="ARBA00023012"/>
    </source>
</evidence>
<dbReference type="AlphaFoldDB" id="A0AAP9SHE3"/>
<keyword evidence="8" id="KW-0067">ATP-binding</keyword>
<keyword evidence="6" id="KW-0547">Nucleotide-binding</keyword>
<evidence type="ECO:0000256" key="9">
    <source>
        <dbReference type="ARBA" id="ARBA00022989"/>
    </source>
</evidence>
<accession>A0AAP9SHE3</accession>
<evidence type="ECO:0000256" key="12">
    <source>
        <dbReference type="SAM" id="Phobius"/>
    </source>
</evidence>
<dbReference type="GO" id="GO:0005524">
    <property type="term" value="F:ATP binding"/>
    <property type="evidence" value="ECO:0007669"/>
    <property type="project" value="UniProtKB-KW"/>
</dbReference>
<keyword evidence="2" id="KW-1003">Cell membrane</keyword>
<proteinExistence type="predicted"/>
<dbReference type="InterPro" id="IPR003660">
    <property type="entry name" value="HAMP_dom"/>
</dbReference>
<dbReference type="GeneID" id="61928176"/>
<organism evidence="14 15">
    <name type="scientific">Clostridium innocuum</name>
    <dbReference type="NCBI Taxonomy" id="1522"/>
    <lineage>
        <taxon>Bacteria</taxon>
        <taxon>Bacillati</taxon>
        <taxon>Bacillota</taxon>
        <taxon>Clostridia</taxon>
        <taxon>Eubacteriales</taxon>
        <taxon>Clostridiaceae</taxon>
        <taxon>Clostridium</taxon>
    </lineage>
</organism>
<evidence type="ECO:0000259" key="13">
    <source>
        <dbReference type="PROSITE" id="PS50885"/>
    </source>
</evidence>
<keyword evidence="10" id="KW-0902">Two-component regulatory system</keyword>
<keyword evidence="7 14" id="KW-0418">Kinase</keyword>
<dbReference type="Gene3D" id="3.30.565.10">
    <property type="entry name" value="Histidine kinase-like ATPase, C-terminal domain"/>
    <property type="match status" value="1"/>
</dbReference>
<dbReference type="RefSeq" id="WP_002606348.1">
    <property type="nucleotide sequence ID" value="NZ_BAAACC010000014.1"/>
</dbReference>
<dbReference type="InterPro" id="IPR050640">
    <property type="entry name" value="Bact_2-comp_sensor_kinase"/>
</dbReference>
<feature type="domain" description="HAMP" evidence="13">
    <location>
        <begin position="292"/>
        <end position="345"/>
    </location>
</feature>
<dbReference type="InterPro" id="IPR010559">
    <property type="entry name" value="Sig_transdc_His_kin_internal"/>
</dbReference>
<evidence type="ECO:0000256" key="1">
    <source>
        <dbReference type="ARBA" id="ARBA00004651"/>
    </source>
</evidence>
<dbReference type="SUPFAM" id="SSF55874">
    <property type="entry name" value="ATPase domain of HSP90 chaperone/DNA topoisomerase II/histidine kinase"/>
    <property type="match status" value="1"/>
</dbReference>
<dbReference type="InterPro" id="IPR036890">
    <property type="entry name" value="HATPase_C_sf"/>
</dbReference>
<dbReference type="PROSITE" id="PS50885">
    <property type="entry name" value="HAMP"/>
    <property type="match status" value="1"/>
</dbReference>
<evidence type="ECO:0000313" key="14">
    <source>
        <dbReference type="EMBL" id="QJA04828.1"/>
    </source>
</evidence>
<keyword evidence="9 12" id="KW-1133">Transmembrane helix</keyword>
<gene>
    <name evidence="14" type="ORF">G4D54_21525</name>
</gene>
<feature type="transmembrane region" description="Helical" evidence="12">
    <location>
        <begin position="272"/>
        <end position="291"/>
    </location>
</feature>
<evidence type="ECO:0000313" key="15">
    <source>
        <dbReference type="Proteomes" id="UP000503330"/>
    </source>
</evidence>
<evidence type="ECO:0000256" key="3">
    <source>
        <dbReference type="ARBA" id="ARBA00022553"/>
    </source>
</evidence>
<dbReference type="PANTHER" id="PTHR34220">
    <property type="entry name" value="SENSOR HISTIDINE KINASE YPDA"/>
    <property type="match status" value="1"/>
</dbReference>
<sequence>MLRGNRNLLRRTDIKTRLTLAFIFVPLCLMIVFFLIYYSFSTTVIRDKNEQASAQMVTMSEEIFHLNANALNEQIDNLAASTYLRNYLYYPADTAMRRAFSHNLHDNDLLAGRKGLQLYDETGKLLYEEGTLFPVDLKAYKAEIQAQKQGGYWLYDNEAQMIMLTREIRDLYDQPLGYVFCSFAQEAFNASLSQSTQAGSHMLVVDAKGQVLFGSNPDDIKEIIDLQASTVEINQHSYYMSDKKIEGTPWYVVYLNDENYVLEEIHNFRNMLVAYGIVFFVLLAAIAYFVYHSIYDPVHNILYSMRTLDENNLAMNRVEDDGRDEIHELSINFNDLLDRVQELLHTVHQEQEQKRETQFQLLQAQINPHFLFNTLNTLHYLAILNEDKPVSEGITALARLLRNTIVDSKEVVTVEEEIENLKNYIIIQKLRYGDVFETVYNIDDNVRSCAILKFLLQPIAENSILHAFEEDREHQILTIRAKAEGKYLKIEIGDNGKGFALDMQENRNKKLSGIGIGNIQERIRLMYGEDYSMDIQSVVGTGTIVTLLLPFKKQRGGRPHVQGTDSR</sequence>
<dbReference type="SUPFAM" id="SSF158472">
    <property type="entry name" value="HAMP domain-like"/>
    <property type="match status" value="1"/>
</dbReference>
<dbReference type="PANTHER" id="PTHR34220:SF11">
    <property type="entry name" value="SENSOR PROTEIN KINASE HPTS"/>
    <property type="match status" value="1"/>
</dbReference>
<feature type="transmembrane region" description="Helical" evidence="12">
    <location>
        <begin position="20"/>
        <end position="40"/>
    </location>
</feature>
<evidence type="ECO:0000256" key="4">
    <source>
        <dbReference type="ARBA" id="ARBA00022679"/>
    </source>
</evidence>
<evidence type="ECO:0000256" key="8">
    <source>
        <dbReference type="ARBA" id="ARBA00022840"/>
    </source>
</evidence>
<keyword evidence="4" id="KW-0808">Transferase</keyword>
<dbReference type="Pfam" id="PF02518">
    <property type="entry name" value="HATPase_c"/>
    <property type="match status" value="1"/>
</dbReference>
<dbReference type="GO" id="GO:0005886">
    <property type="term" value="C:plasma membrane"/>
    <property type="evidence" value="ECO:0007669"/>
    <property type="project" value="UniProtKB-SubCell"/>
</dbReference>
<evidence type="ECO:0000256" key="5">
    <source>
        <dbReference type="ARBA" id="ARBA00022692"/>
    </source>
</evidence>
<keyword evidence="3" id="KW-0597">Phosphoprotein</keyword>
<name>A0AAP9SHE3_CLOIN</name>
<keyword evidence="11 12" id="KW-0472">Membrane</keyword>
<dbReference type="InterPro" id="IPR003594">
    <property type="entry name" value="HATPase_dom"/>
</dbReference>
<dbReference type="Gene3D" id="6.10.340.10">
    <property type="match status" value="1"/>
</dbReference>
<dbReference type="Proteomes" id="UP000503330">
    <property type="component" value="Chromosome"/>
</dbReference>